<dbReference type="AlphaFoldDB" id="A0A964DZ18"/>
<dbReference type="CDD" id="cd10979">
    <property type="entry name" value="CE4_PuuE_like"/>
    <property type="match status" value="1"/>
</dbReference>
<evidence type="ECO:0000259" key="5">
    <source>
        <dbReference type="Pfam" id="PF01522"/>
    </source>
</evidence>
<evidence type="ECO:0000256" key="4">
    <source>
        <dbReference type="ARBA" id="ARBA00032976"/>
    </source>
</evidence>
<dbReference type="Gene3D" id="3.20.20.370">
    <property type="entry name" value="Glycoside hydrolase/deacetylase"/>
    <property type="match status" value="1"/>
</dbReference>
<organism evidence="6 7">
    <name type="scientific">Acidisoma silvae</name>
    <dbReference type="NCBI Taxonomy" id="2802396"/>
    <lineage>
        <taxon>Bacteria</taxon>
        <taxon>Pseudomonadati</taxon>
        <taxon>Pseudomonadota</taxon>
        <taxon>Alphaproteobacteria</taxon>
        <taxon>Acetobacterales</taxon>
        <taxon>Acidocellaceae</taxon>
        <taxon>Acidisoma</taxon>
    </lineage>
</organism>
<evidence type="ECO:0000313" key="6">
    <source>
        <dbReference type="EMBL" id="MCB8875609.1"/>
    </source>
</evidence>
<dbReference type="PANTHER" id="PTHR43123">
    <property type="entry name" value="POLYSACCHARIDE DEACETYLASE-RELATED"/>
    <property type="match status" value="1"/>
</dbReference>
<gene>
    <name evidence="6" type="ORF">ASILVAE211_10480</name>
</gene>
<protein>
    <recommendedName>
        <fullName evidence="3">Chitooligosaccharide deacetylase</fullName>
    </recommendedName>
    <alternativeName>
        <fullName evidence="4">Nodulation protein B</fullName>
    </alternativeName>
</protein>
<comment type="similarity">
    <text evidence="2">Belongs to the polysaccharide deacetylase family.</text>
</comment>
<dbReference type="GO" id="GO:0016810">
    <property type="term" value="F:hydrolase activity, acting on carbon-nitrogen (but not peptide) bonds"/>
    <property type="evidence" value="ECO:0007669"/>
    <property type="project" value="InterPro"/>
</dbReference>
<evidence type="ECO:0000256" key="3">
    <source>
        <dbReference type="ARBA" id="ARBA00020071"/>
    </source>
</evidence>
<evidence type="ECO:0000256" key="2">
    <source>
        <dbReference type="ARBA" id="ARBA00010973"/>
    </source>
</evidence>
<dbReference type="Pfam" id="PF01522">
    <property type="entry name" value="Polysacc_deac_1"/>
    <property type="match status" value="1"/>
</dbReference>
<evidence type="ECO:0000313" key="7">
    <source>
        <dbReference type="Proteomes" id="UP000708298"/>
    </source>
</evidence>
<keyword evidence="7" id="KW-1185">Reference proteome</keyword>
<dbReference type="InterPro" id="IPR011330">
    <property type="entry name" value="Glyco_hydro/deAcase_b/a-brl"/>
</dbReference>
<dbReference type="Proteomes" id="UP000708298">
    <property type="component" value="Unassembled WGS sequence"/>
</dbReference>
<comment type="caution">
    <text evidence="6">The sequence shown here is derived from an EMBL/GenBank/DDBJ whole genome shotgun (WGS) entry which is preliminary data.</text>
</comment>
<name>A0A964DZ18_9PROT</name>
<feature type="domain" description="NodB homology" evidence="5">
    <location>
        <begin position="65"/>
        <end position="174"/>
    </location>
</feature>
<evidence type="ECO:0000256" key="1">
    <source>
        <dbReference type="ARBA" id="ARBA00003236"/>
    </source>
</evidence>
<accession>A0A964DZ18</accession>
<sequence length="294" mass="32596">MRLPSHNRYDYAPITRRPDYDWPNGTRLAVYIGLNLEHFAFGEGLGAELAPGGPQPDVLNYAWRDYGNRVGVWRLLDLFDALSLPSTVLLNSSIYDYCPEIVAPFRARGDEIAGHGRSNAERQSVLGEAEEKRLIAETTVAIRHHEGKPPAGWLSPWIAESTVTPDLLAEAGYGYTLNWCHDDQPGWMQTRGGGKLLSVPYPQELNDIPAIVARKIEAATFADMIIDQFDEMRDQAVAQPLVMGIALHPYIVGQPFRLRQLRRALAHITAARDDIYLCRAGDIAAHAGACLPAD</sequence>
<dbReference type="GO" id="GO:0005975">
    <property type="term" value="P:carbohydrate metabolic process"/>
    <property type="evidence" value="ECO:0007669"/>
    <property type="project" value="InterPro"/>
</dbReference>
<dbReference type="InterPro" id="IPR002509">
    <property type="entry name" value="NODB_dom"/>
</dbReference>
<dbReference type="SUPFAM" id="SSF88713">
    <property type="entry name" value="Glycoside hydrolase/deacetylase"/>
    <property type="match status" value="1"/>
</dbReference>
<comment type="function">
    <text evidence="1">Is involved in generating a small heat-stable compound (Nod), an acylated oligomer of N-acetylglucosamine, that stimulates mitosis in various plant protoplasts.</text>
</comment>
<reference evidence="6" key="1">
    <citation type="journal article" date="2021" name="Microorganisms">
        <title>Acidisoma silvae sp. nov. and Acidisomacellulosilytica sp. nov., Two Acidophilic Bacteria Isolated from Decaying Wood, Hydrolyzing Cellulose and Producing Poly-3-hydroxybutyrate.</title>
        <authorList>
            <person name="Mieszkin S."/>
            <person name="Pouder E."/>
            <person name="Uroz S."/>
            <person name="Simon-Colin C."/>
            <person name="Alain K."/>
        </authorList>
    </citation>
    <scope>NUCLEOTIDE SEQUENCE</scope>
    <source>
        <strain evidence="6">HW T2.11</strain>
    </source>
</reference>
<dbReference type="PANTHER" id="PTHR43123:SF4">
    <property type="entry name" value="POLYSACCHARIDE DEACETYLASE"/>
    <property type="match status" value="1"/>
</dbReference>
<dbReference type="EMBL" id="JAESVB010000003">
    <property type="protein sequence ID" value="MCB8875609.1"/>
    <property type="molecule type" value="Genomic_DNA"/>
</dbReference>
<proteinExistence type="inferred from homology"/>
<reference evidence="6" key="2">
    <citation type="submission" date="2021-01" db="EMBL/GenBank/DDBJ databases">
        <authorList>
            <person name="Mieszkin S."/>
            <person name="Pouder E."/>
            <person name="Alain K."/>
        </authorList>
    </citation>
    <scope>NUCLEOTIDE SEQUENCE</scope>
    <source>
        <strain evidence="6">HW T2.11</strain>
    </source>
</reference>